<name>A0A165BQS3_9APHY</name>
<protein>
    <submittedName>
        <fullName evidence="1">Uncharacterized protein</fullName>
    </submittedName>
</protein>
<keyword evidence="2" id="KW-1185">Reference proteome</keyword>
<evidence type="ECO:0000313" key="1">
    <source>
        <dbReference type="EMBL" id="KZT01483.1"/>
    </source>
</evidence>
<organism evidence="1 2">
    <name type="scientific">Laetiporus sulphureus 93-53</name>
    <dbReference type="NCBI Taxonomy" id="1314785"/>
    <lineage>
        <taxon>Eukaryota</taxon>
        <taxon>Fungi</taxon>
        <taxon>Dikarya</taxon>
        <taxon>Basidiomycota</taxon>
        <taxon>Agaricomycotina</taxon>
        <taxon>Agaricomycetes</taxon>
        <taxon>Polyporales</taxon>
        <taxon>Laetiporus</taxon>
    </lineage>
</organism>
<accession>A0A165BQS3</accession>
<dbReference type="InParanoid" id="A0A165BQS3"/>
<dbReference type="Proteomes" id="UP000076871">
    <property type="component" value="Unassembled WGS sequence"/>
</dbReference>
<evidence type="ECO:0000313" key="2">
    <source>
        <dbReference type="Proteomes" id="UP000076871"/>
    </source>
</evidence>
<dbReference type="GeneID" id="63827020"/>
<dbReference type="EMBL" id="KV427664">
    <property type="protein sequence ID" value="KZT01483.1"/>
    <property type="molecule type" value="Genomic_DNA"/>
</dbReference>
<reference evidence="1 2" key="1">
    <citation type="journal article" date="2016" name="Mol. Biol. Evol.">
        <title>Comparative Genomics of Early-Diverging Mushroom-Forming Fungi Provides Insights into the Origins of Lignocellulose Decay Capabilities.</title>
        <authorList>
            <person name="Nagy L.G."/>
            <person name="Riley R."/>
            <person name="Tritt A."/>
            <person name="Adam C."/>
            <person name="Daum C."/>
            <person name="Floudas D."/>
            <person name="Sun H."/>
            <person name="Yadav J.S."/>
            <person name="Pangilinan J."/>
            <person name="Larsson K.H."/>
            <person name="Matsuura K."/>
            <person name="Barry K."/>
            <person name="Labutti K."/>
            <person name="Kuo R."/>
            <person name="Ohm R.A."/>
            <person name="Bhattacharya S.S."/>
            <person name="Shirouzu T."/>
            <person name="Yoshinaga Y."/>
            <person name="Martin F.M."/>
            <person name="Grigoriev I.V."/>
            <person name="Hibbett D.S."/>
        </authorList>
    </citation>
    <scope>NUCLEOTIDE SEQUENCE [LARGE SCALE GENOMIC DNA]</scope>
    <source>
        <strain evidence="1 2">93-53</strain>
    </source>
</reference>
<sequence>MQAPRSAFLQCSACCGCVASLDCRPVSLGIHSACPLTPCSTLTSLVGPPRAVPTSCT</sequence>
<dbReference type="RefSeq" id="XP_040759223.1">
    <property type="nucleotide sequence ID" value="XM_040909991.1"/>
</dbReference>
<dbReference type="AlphaFoldDB" id="A0A165BQS3"/>
<proteinExistence type="predicted"/>
<feature type="non-terminal residue" evidence="1">
    <location>
        <position position="57"/>
    </location>
</feature>
<gene>
    <name evidence="1" type="ORF">LAESUDRAFT_731188</name>
</gene>